<dbReference type="SUPFAM" id="SSF48334">
    <property type="entry name" value="DNA repair protein MutS, domain III"/>
    <property type="match status" value="1"/>
</dbReference>
<gene>
    <name evidence="9" type="ORF">LIPSTDRAFT_2408</name>
</gene>
<dbReference type="Gene3D" id="3.30.420.110">
    <property type="entry name" value="MutS, connector domain"/>
    <property type="match status" value="1"/>
</dbReference>
<dbReference type="AlphaFoldDB" id="A0A1E3QBA9"/>
<feature type="region of interest" description="Disordered" evidence="7">
    <location>
        <begin position="72"/>
        <end position="98"/>
    </location>
</feature>
<dbReference type="InterPro" id="IPR027417">
    <property type="entry name" value="P-loop_NTPase"/>
</dbReference>
<keyword evidence="4" id="KW-0238">DNA-binding</keyword>
<dbReference type="GO" id="GO:0006298">
    <property type="term" value="P:mismatch repair"/>
    <property type="evidence" value="ECO:0007669"/>
    <property type="project" value="InterPro"/>
</dbReference>
<dbReference type="Pfam" id="PF05192">
    <property type="entry name" value="MutS_III"/>
    <property type="match status" value="1"/>
</dbReference>
<dbReference type="InterPro" id="IPR007861">
    <property type="entry name" value="DNA_mismatch_repair_MutS_clamp"/>
</dbReference>
<feature type="compositionally biased region" description="Basic residues" evidence="7">
    <location>
        <begin position="33"/>
        <end position="50"/>
    </location>
</feature>
<feature type="domain" description="DNA mismatch repair proteins mutS family" evidence="8">
    <location>
        <begin position="766"/>
        <end position="782"/>
    </location>
</feature>
<dbReference type="SMART" id="SM00533">
    <property type="entry name" value="MUTSd"/>
    <property type="match status" value="1"/>
</dbReference>
<dbReference type="PROSITE" id="PS00486">
    <property type="entry name" value="DNA_MISMATCH_REPAIR_2"/>
    <property type="match status" value="1"/>
</dbReference>
<protein>
    <recommendedName>
        <fullName evidence="8">DNA mismatch repair proteins mutS family domain-containing protein</fullName>
    </recommendedName>
</protein>
<sequence>MPRCGRASSVATNNSSATVTSQSSRSSSSTVTKSKKKWYPHYRAKPRSRRPQFSSSTPNTYSAIVARARSDSSTFDGRATSVSYPATESRASSSSGSRILRAPTRVPSRGMTTSKATTRPYSAMSNRQTGHAVCAVAEGRGVAATVGLCFVSVDTGECVLCEIVDSQTYIRTIHKLTVYDPVEILIANSTIQPIKSKLCSIIEGNLPGAKLIPIARKYFNESIGHDYISQLSLPKDLESIRVLIASKFFPVCALAAVMKHIELNLNLTFAAHSLRIRYEGSEGSMLIDYSTVRNLELIQNIANPKGLHSLLGILNSTSTPMGLRLLRSNILQPLTDKATLESRLDSLEELTQNEELFFACQSSLKPFQDLDRLLTTLISIPTKPSIKFSEQRINDIILLKQSVSCIPATAVALSSCRSDLLIAIRELCAHESIQLLRNLIDDCINEDCQWAKTPVELRNQRCFAVKHGRNGLLDVARRSYKEVTEDVMALIARLKEEYDLDGLESRFEIARGYYLRLSISGWQNAGEIPLLPEVFINQAVVKRRYLEFTTMELMKLNAKLRDALTEIMLMSDETVESLIESVRVQIPALYKASEGIAMLDMLVSFAHLTTASEKGYVRPRLDQTGPDGTGLLAIKNARHPVKEIIMTKKGSRFVENDVYASKESSRFQIITGTNMSGKSTYLKQVALLCIMAQIGSFVPAEHATFPIFRALHSRVSTDDGTDSVISGPSSISNSTASPGTGANGTSTFATDMREAAFILQNVTNHSLVIIDEMGRGSSVRDGLTITLAISEALVDSNATIFFSTHFLEIAEILGGRVGVANLHMRVDMEDGNAGGAGKLKMLYKIADGRNSLSTHYGLKLAGVLRFPKPMLQRATEIADSLTAVGEATRRTGEQTSIARRRKAVQELFVSLRSLYEFCESKFGDEDGEDEEDAKAIVHNDKMIATWLARLQEEFVNKMSL</sequence>
<dbReference type="GO" id="GO:0005634">
    <property type="term" value="C:nucleus"/>
    <property type="evidence" value="ECO:0007669"/>
    <property type="project" value="TreeGrafter"/>
</dbReference>
<dbReference type="InterPro" id="IPR036187">
    <property type="entry name" value="DNA_mismatch_repair_MutS_sf"/>
</dbReference>
<feature type="compositionally biased region" description="Low complexity" evidence="7">
    <location>
        <begin position="83"/>
        <end position="98"/>
    </location>
</feature>
<evidence type="ECO:0000256" key="2">
    <source>
        <dbReference type="ARBA" id="ARBA00022741"/>
    </source>
</evidence>
<evidence type="ECO:0000256" key="3">
    <source>
        <dbReference type="ARBA" id="ARBA00022840"/>
    </source>
</evidence>
<feature type="compositionally biased region" description="Low complexity" evidence="7">
    <location>
        <begin position="1"/>
        <end position="32"/>
    </location>
</feature>
<evidence type="ECO:0000313" key="9">
    <source>
        <dbReference type="EMBL" id="ODQ74422.1"/>
    </source>
</evidence>
<dbReference type="STRING" id="675824.A0A1E3QBA9"/>
<comment type="similarity">
    <text evidence="1">Belongs to the DNA mismatch repair MutS family.</text>
</comment>
<keyword evidence="10" id="KW-1185">Reference proteome</keyword>
<evidence type="ECO:0000313" key="10">
    <source>
        <dbReference type="Proteomes" id="UP000094385"/>
    </source>
</evidence>
<keyword evidence="5" id="KW-0469">Meiosis</keyword>
<keyword evidence="6" id="KW-0175">Coiled coil</keyword>
<dbReference type="InterPro" id="IPR036678">
    <property type="entry name" value="MutS_con_dom_sf"/>
</dbReference>
<dbReference type="InterPro" id="IPR007696">
    <property type="entry name" value="DNA_mismatch_repair_MutS_core"/>
</dbReference>
<dbReference type="Proteomes" id="UP000094385">
    <property type="component" value="Unassembled WGS sequence"/>
</dbReference>
<dbReference type="OrthoDB" id="276261at2759"/>
<keyword evidence="2" id="KW-0547">Nucleotide-binding</keyword>
<dbReference type="GO" id="GO:0007131">
    <property type="term" value="P:reciprocal meiotic recombination"/>
    <property type="evidence" value="ECO:0007669"/>
    <property type="project" value="TreeGrafter"/>
</dbReference>
<dbReference type="Pfam" id="PF05188">
    <property type="entry name" value="MutS_II"/>
    <property type="match status" value="1"/>
</dbReference>
<dbReference type="InterPro" id="IPR011184">
    <property type="entry name" value="DNA_mismatch_repair_Msh2"/>
</dbReference>
<reference evidence="9 10" key="1">
    <citation type="journal article" date="2016" name="Proc. Natl. Acad. Sci. U.S.A.">
        <title>Comparative genomics of biotechnologically important yeasts.</title>
        <authorList>
            <person name="Riley R."/>
            <person name="Haridas S."/>
            <person name="Wolfe K.H."/>
            <person name="Lopes M.R."/>
            <person name="Hittinger C.T."/>
            <person name="Goeker M."/>
            <person name="Salamov A.A."/>
            <person name="Wisecaver J.H."/>
            <person name="Long T.M."/>
            <person name="Calvey C.H."/>
            <person name="Aerts A.L."/>
            <person name="Barry K.W."/>
            <person name="Choi C."/>
            <person name="Clum A."/>
            <person name="Coughlan A.Y."/>
            <person name="Deshpande S."/>
            <person name="Douglass A.P."/>
            <person name="Hanson S.J."/>
            <person name="Klenk H.-P."/>
            <person name="LaButti K.M."/>
            <person name="Lapidus A."/>
            <person name="Lindquist E.A."/>
            <person name="Lipzen A.M."/>
            <person name="Meier-Kolthoff J.P."/>
            <person name="Ohm R.A."/>
            <person name="Otillar R.P."/>
            <person name="Pangilinan J.L."/>
            <person name="Peng Y."/>
            <person name="Rokas A."/>
            <person name="Rosa C.A."/>
            <person name="Scheuner C."/>
            <person name="Sibirny A.A."/>
            <person name="Slot J.C."/>
            <person name="Stielow J.B."/>
            <person name="Sun H."/>
            <person name="Kurtzman C.P."/>
            <person name="Blackwell M."/>
            <person name="Grigoriev I.V."/>
            <person name="Jeffries T.W."/>
        </authorList>
    </citation>
    <scope>NUCLEOTIDE SEQUENCE [LARGE SCALE GENOMIC DNA]</scope>
    <source>
        <strain evidence="9 10">NRRL Y-11557</strain>
    </source>
</reference>
<feature type="compositionally biased region" description="Low complexity" evidence="7">
    <location>
        <begin position="723"/>
        <end position="740"/>
    </location>
</feature>
<dbReference type="Gene3D" id="1.10.1420.10">
    <property type="match status" value="2"/>
</dbReference>
<dbReference type="SUPFAM" id="SSF53150">
    <property type="entry name" value="DNA repair protein MutS, domain II"/>
    <property type="match status" value="1"/>
</dbReference>
<name>A0A1E3QBA9_LIPST</name>
<dbReference type="SUPFAM" id="SSF52540">
    <property type="entry name" value="P-loop containing nucleoside triphosphate hydrolases"/>
    <property type="match status" value="1"/>
</dbReference>
<dbReference type="PIRSF" id="PIRSF005813">
    <property type="entry name" value="MSH2"/>
    <property type="match status" value="1"/>
</dbReference>
<dbReference type="FunFam" id="1.10.1420.10:FF:000013">
    <property type="entry name" value="mutS protein homolog 4"/>
    <property type="match status" value="1"/>
</dbReference>
<evidence type="ECO:0000256" key="1">
    <source>
        <dbReference type="ARBA" id="ARBA00006271"/>
    </source>
</evidence>
<feature type="coiled-coil region" evidence="6">
    <location>
        <begin position="546"/>
        <end position="573"/>
    </location>
</feature>
<dbReference type="PANTHER" id="PTHR11361">
    <property type="entry name" value="DNA MISMATCH REPAIR PROTEIN MUTS FAMILY MEMBER"/>
    <property type="match status" value="1"/>
</dbReference>
<dbReference type="Pfam" id="PF05190">
    <property type="entry name" value="MutS_IV"/>
    <property type="match status" value="1"/>
</dbReference>
<feature type="region of interest" description="Disordered" evidence="7">
    <location>
        <begin position="1"/>
        <end position="59"/>
    </location>
</feature>
<dbReference type="Pfam" id="PF00488">
    <property type="entry name" value="MutS_V"/>
    <property type="match status" value="2"/>
</dbReference>
<dbReference type="GO" id="GO:0030983">
    <property type="term" value="F:mismatched DNA binding"/>
    <property type="evidence" value="ECO:0007669"/>
    <property type="project" value="InterPro"/>
</dbReference>
<organism evidence="9 10">
    <name type="scientific">Lipomyces starkeyi NRRL Y-11557</name>
    <dbReference type="NCBI Taxonomy" id="675824"/>
    <lineage>
        <taxon>Eukaryota</taxon>
        <taxon>Fungi</taxon>
        <taxon>Dikarya</taxon>
        <taxon>Ascomycota</taxon>
        <taxon>Saccharomycotina</taxon>
        <taxon>Lipomycetes</taxon>
        <taxon>Lipomycetales</taxon>
        <taxon>Lipomycetaceae</taxon>
        <taxon>Lipomyces</taxon>
    </lineage>
</organism>
<evidence type="ECO:0000256" key="5">
    <source>
        <dbReference type="ARBA" id="ARBA00023254"/>
    </source>
</evidence>
<dbReference type="SMART" id="SM00534">
    <property type="entry name" value="MUTSac"/>
    <property type="match status" value="1"/>
</dbReference>
<dbReference type="InterPro" id="IPR000432">
    <property type="entry name" value="DNA_mismatch_repair_MutS_C"/>
</dbReference>
<evidence type="ECO:0000256" key="6">
    <source>
        <dbReference type="SAM" id="Coils"/>
    </source>
</evidence>
<dbReference type="Gene3D" id="3.40.50.300">
    <property type="entry name" value="P-loop containing nucleotide triphosphate hydrolases"/>
    <property type="match status" value="1"/>
</dbReference>
<proteinExistence type="inferred from homology"/>
<evidence type="ECO:0000256" key="7">
    <source>
        <dbReference type="SAM" id="MobiDB-lite"/>
    </source>
</evidence>
<evidence type="ECO:0000259" key="8">
    <source>
        <dbReference type="PROSITE" id="PS00486"/>
    </source>
</evidence>
<dbReference type="PANTHER" id="PTHR11361:SF21">
    <property type="entry name" value="MUTS PROTEIN HOMOLOG 4"/>
    <property type="match status" value="1"/>
</dbReference>
<evidence type="ECO:0000256" key="4">
    <source>
        <dbReference type="ARBA" id="ARBA00023125"/>
    </source>
</evidence>
<keyword evidence="3" id="KW-0067">ATP-binding</keyword>
<accession>A0A1E3QBA9</accession>
<dbReference type="GO" id="GO:0005524">
    <property type="term" value="F:ATP binding"/>
    <property type="evidence" value="ECO:0007669"/>
    <property type="project" value="UniProtKB-KW"/>
</dbReference>
<feature type="region of interest" description="Disordered" evidence="7">
    <location>
        <begin position="721"/>
        <end position="745"/>
    </location>
</feature>
<dbReference type="EMBL" id="KV454292">
    <property type="protein sequence ID" value="ODQ74422.1"/>
    <property type="molecule type" value="Genomic_DNA"/>
</dbReference>
<dbReference type="InterPro" id="IPR045076">
    <property type="entry name" value="MutS"/>
</dbReference>
<dbReference type="InterPro" id="IPR007860">
    <property type="entry name" value="DNA_mmatch_repair_MutS_con_dom"/>
</dbReference>
<dbReference type="GO" id="GO:0140664">
    <property type="term" value="F:ATP-dependent DNA damage sensor activity"/>
    <property type="evidence" value="ECO:0007669"/>
    <property type="project" value="InterPro"/>
</dbReference>